<evidence type="ECO:0000256" key="2">
    <source>
        <dbReference type="SAM" id="Phobius"/>
    </source>
</evidence>
<evidence type="ECO:0000313" key="5">
    <source>
        <dbReference type="EMBL" id="RVU95562.1"/>
    </source>
</evidence>
<comment type="caution">
    <text evidence="5">The sequence shown here is derived from an EMBL/GenBank/DDBJ whole genome shotgun (WGS) entry which is preliminary data.</text>
</comment>
<dbReference type="Proteomes" id="UP000288388">
    <property type="component" value="Unassembled WGS sequence"/>
</dbReference>
<keyword evidence="2" id="KW-1133">Transmembrane helix</keyword>
<feature type="transmembrane region" description="Helical" evidence="2">
    <location>
        <begin position="37"/>
        <end position="58"/>
    </location>
</feature>
<feature type="region of interest" description="Disordered" evidence="1">
    <location>
        <begin position="1"/>
        <end position="23"/>
    </location>
</feature>
<evidence type="ECO:0000313" key="4">
    <source>
        <dbReference type="EMBL" id="MDT2512923.1"/>
    </source>
</evidence>
<evidence type="ECO:0000313" key="7">
    <source>
        <dbReference type="Proteomes" id="UP000288388"/>
    </source>
</evidence>
<dbReference type="EMBL" id="PDXQ01000001">
    <property type="protein sequence ID" value="TRZ33767.1"/>
    <property type="molecule type" value="Genomic_DNA"/>
</dbReference>
<gene>
    <name evidence="6" type="ORF">AUF17_06575</name>
    <name evidence="5" type="ORF">EK398_12350</name>
    <name evidence="3" type="ORF">P7D43_20925</name>
    <name evidence="4" type="ORF">P7D79_01630</name>
</gene>
<accession>A0A437UPM0</accession>
<dbReference type="Proteomes" id="UP001260773">
    <property type="component" value="Unassembled WGS sequence"/>
</dbReference>
<evidence type="ECO:0000256" key="1">
    <source>
        <dbReference type="SAM" id="MobiDB-lite"/>
    </source>
</evidence>
<evidence type="ECO:0000313" key="3">
    <source>
        <dbReference type="EMBL" id="MDT2404838.1"/>
    </source>
</evidence>
<dbReference type="Pfam" id="PF09911">
    <property type="entry name" value="DUF2140"/>
    <property type="match status" value="1"/>
</dbReference>
<dbReference type="Proteomes" id="UP000316316">
    <property type="component" value="Unassembled WGS sequence"/>
</dbReference>
<reference evidence="6 8" key="1">
    <citation type="submission" date="2017-10" db="EMBL/GenBank/DDBJ databases">
        <title>FDA dAtabase for Regulatory Grade micrObial Sequences (FDA-ARGOS): Supporting development and validation of Infectious Disease Dx tests.</title>
        <authorList>
            <person name="Campos J."/>
            <person name="Goldberg B."/>
            <person name="Tallon L.J."/>
            <person name="Sadzewicz L."/>
            <person name="Sengamalay N."/>
            <person name="Ott S."/>
            <person name="Godinez A."/>
            <person name="Nagaraj S."/>
            <person name="Vyas G."/>
            <person name="Aluvathingal J."/>
            <person name="Nadendla S."/>
            <person name="Geyer C."/>
            <person name="Nandy P."/>
            <person name="Hobson J."/>
            <person name="Sichtig H."/>
        </authorList>
    </citation>
    <scope>NUCLEOTIDE SEQUENCE [LARGE SCALE GENOMIC DNA]</scope>
    <source>
        <strain evidence="6 8">FDAARGOS_185</strain>
    </source>
</reference>
<keyword evidence="2" id="KW-0812">Transmembrane</keyword>
<evidence type="ECO:0000313" key="6">
    <source>
        <dbReference type="EMBL" id="TRZ33767.1"/>
    </source>
</evidence>
<name>A0A437UPM0_ENTAV</name>
<evidence type="ECO:0000313" key="8">
    <source>
        <dbReference type="Proteomes" id="UP000316316"/>
    </source>
</evidence>
<dbReference type="Proteomes" id="UP001264335">
    <property type="component" value="Unassembled WGS sequence"/>
</dbReference>
<dbReference type="RefSeq" id="WP_016179964.1">
    <property type="nucleotide sequence ID" value="NZ_CAAKNX010000018.1"/>
</dbReference>
<keyword evidence="2" id="KW-0472">Membrane</keyword>
<evidence type="ECO:0000313" key="9">
    <source>
        <dbReference type="Proteomes" id="UP001264335"/>
    </source>
</evidence>
<reference evidence="5 7" key="2">
    <citation type="submission" date="2018-12" db="EMBL/GenBank/DDBJ databases">
        <title>A novel vanA-carrying plasmid in a clinical isolate of Enterococcus avium.</title>
        <authorList>
            <person name="Bernasconi O.J."/>
            <person name="Luzzaro F."/>
            <person name="Endimiani A."/>
        </authorList>
    </citation>
    <scope>NUCLEOTIDE SEQUENCE [LARGE SCALE GENOMIC DNA]</scope>
    <source>
        <strain evidence="5 7">LC0559/18</strain>
    </source>
</reference>
<dbReference type="AlphaFoldDB" id="A0A437UPM0"/>
<protein>
    <submittedName>
        <fullName evidence="6">DUF2140 domain-containing protein</fullName>
    </submittedName>
    <submittedName>
        <fullName evidence="5">DUF2140 family protein</fullName>
    </submittedName>
    <submittedName>
        <fullName evidence="3">YpmS family protein</fullName>
    </submittedName>
</protein>
<dbReference type="EMBL" id="JARPWY010000003">
    <property type="protein sequence ID" value="MDT2512923.1"/>
    <property type="molecule type" value="Genomic_DNA"/>
</dbReference>
<dbReference type="GeneID" id="69568319"/>
<dbReference type="EMBL" id="RYZS01000001">
    <property type="protein sequence ID" value="RVU95562.1"/>
    <property type="molecule type" value="Genomic_DNA"/>
</dbReference>
<dbReference type="InterPro" id="IPR018672">
    <property type="entry name" value="DUF2140"/>
</dbReference>
<dbReference type="EMBL" id="JARPWH010000140">
    <property type="protein sequence ID" value="MDT2404838.1"/>
    <property type="molecule type" value="Genomic_DNA"/>
</dbReference>
<sequence>MTEKEENKEIEEHKDTKKKAETRTTKTVHNKINGWKIAFLVLVGILLGGIIFSTVRIFTARETNLPPSSETTVPKGSPVLTMNTNKKKLNTVMEYFLNDLQKGSDVKYEFYLENQAMLKGEFKILGANVDFYLYFDPFVMDNGNIQLKARDLSIGSLNLPVSQVMATVKRGYKFPKWVAIDPKDQTIVLKLNEFKLENGMFIKANHIDLVGDDIQFSLYLPKEKKAND</sequence>
<proteinExistence type="predicted"/>
<reference evidence="3 9" key="3">
    <citation type="submission" date="2023-03" db="EMBL/GenBank/DDBJ databases">
        <authorList>
            <person name="Shen W."/>
            <person name="Cai J."/>
        </authorList>
    </citation>
    <scope>NUCLEOTIDE SEQUENCE [LARGE SCALE GENOMIC DNA]</scope>
    <source>
        <strain evidence="3">P33-2</strain>
        <strain evidence="4 9">Y2</strain>
    </source>
</reference>
<organism evidence="5 7">
    <name type="scientific">Enterococcus avium</name>
    <name type="common">Streptococcus avium</name>
    <dbReference type="NCBI Taxonomy" id="33945"/>
    <lineage>
        <taxon>Bacteria</taxon>
        <taxon>Bacillati</taxon>
        <taxon>Bacillota</taxon>
        <taxon>Bacilli</taxon>
        <taxon>Lactobacillales</taxon>
        <taxon>Enterococcaceae</taxon>
        <taxon>Enterococcus</taxon>
    </lineage>
</organism>